<dbReference type="PROSITE" id="PS50837">
    <property type="entry name" value="NACHT"/>
    <property type="match status" value="1"/>
</dbReference>
<evidence type="ECO:0000313" key="5">
    <source>
        <dbReference type="Proteomes" id="UP000054032"/>
    </source>
</evidence>
<dbReference type="Pfam" id="PF24883">
    <property type="entry name" value="NPHP3_N"/>
    <property type="match status" value="1"/>
</dbReference>
<dbReference type="KEGG" id="bor:COCMIDRAFT_10192"/>
<dbReference type="Gene3D" id="2.130.10.10">
    <property type="entry name" value="YVTN repeat-like/Quinoprotein amine dehydrogenase"/>
    <property type="match status" value="1"/>
</dbReference>
<dbReference type="InterPro" id="IPR010730">
    <property type="entry name" value="HET"/>
</dbReference>
<dbReference type="InterPro" id="IPR007111">
    <property type="entry name" value="NACHT_NTPase"/>
</dbReference>
<dbReference type="HOGENOM" id="CLU_000288_6_16_1"/>
<name>W6YW77_COCMI</name>
<evidence type="ECO:0000256" key="2">
    <source>
        <dbReference type="PROSITE-ProRule" id="PRU00221"/>
    </source>
</evidence>
<dbReference type="PANTHER" id="PTHR10622">
    <property type="entry name" value="HET DOMAIN-CONTAINING PROTEIN"/>
    <property type="match status" value="1"/>
</dbReference>
<dbReference type="AlphaFoldDB" id="W6YW77"/>
<dbReference type="Gene3D" id="3.40.50.300">
    <property type="entry name" value="P-loop containing nucleotide triphosphate hydrolases"/>
    <property type="match status" value="1"/>
</dbReference>
<accession>W6YW77</accession>
<evidence type="ECO:0000256" key="1">
    <source>
        <dbReference type="ARBA" id="ARBA00022737"/>
    </source>
</evidence>
<feature type="repeat" description="WD" evidence="2">
    <location>
        <begin position="772"/>
        <end position="804"/>
    </location>
</feature>
<proteinExistence type="predicted"/>
<dbReference type="PROSITE" id="PS50294">
    <property type="entry name" value="WD_REPEATS_REGION"/>
    <property type="match status" value="1"/>
</dbReference>
<dbReference type="InterPro" id="IPR015943">
    <property type="entry name" value="WD40/YVTN_repeat-like_dom_sf"/>
</dbReference>
<keyword evidence="2" id="KW-0853">WD repeat</keyword>
<feature type="non-terminal residue" evidence="4">
    <location>
        <position position="804"/>
    </location>
</feature>
<dbReference type="SMART" id="SM00320">
    <property type="entry name" value="WD40"/>
    <property type="match status" value="1"/>
</dbReference>
<dbReference type="STRING" id="930090.W6YW77"/>
<dbReference type="InterPro" id="IPR001680">
    <property type="entry name" value="WD40_rpt"/>
</dbReference>
<keyword evidence="1" id="KW-0677">Repeat</keyword>
<dbReference type="RefSeq" id="XP_007693695.1">
    <property type="nucleotide sequence ID" value="XM_007695505.1"/>
</dbReference>
<dbReference type="Pfam" id="PF00400">
    <property type="entry name" value="WD40"/>
    <property type="match status" value="1"/>
</dbReference>
<reference evidence="4 5" key="1">
    <citation type="journal article" date="2013" name="PLoS Genet.">
        <title>Comparative genome structure, secondary metabolite, and effector coding capacity across Cochliobolus pathogens.</title>
        <authorList>
            <person name="Condon B.J."/>
            <person name="Leng Y."/>
            <person name="Wu D."/>
            <person name="Bushley K.E."/>
            <person name="Ohm R.A."/>
            <person name="Otillar R."/>
            <person name="Martin J."/>
            <person name="Schackwitz W."/>
            <person name="Grimwood J."/>
            <person name="MohdZainudin N."/>
            <person name="Xue C."/>
            <person name="Wang R."/>
            <person name="Manning V.A."/>
            <person name="Dhillon B."/>
            <person name="Tu Z.J."/>
            <person name="Steffenson B.J."/>
            <person name="Salamov A."/>
            <person name="Sun H."/>
            <person name="Lowry S."/>
            <person name="LaButti K."/>
            <person name="Han J."/>
            <person name="Copeland A."/>
            <person name="Lindquist E."/>
            <person name="Barry K."/>
            <person name="Schmutz J."/>
            <person name="Baker S.E."/>
            <person name="Ciuffetti L.M."/>
            <person name="Grigoriev I.V."/>
            <person name="Zhong S."/>
            <person name="Turgeon B.G."/>
        </authorList>
    </citation>
    <scope>NUCLEOTIDE SEQUENCE [LARGE SCALE GENOMIC DNA]</scope>
    <source>
        <strain evidence="4 5">ATCC 44560</strain>
    </source>
</reference>
<evidence type="ECO:0000313" key="4">
    <source>
        <dbReference type="EMBL" id="EUC39784.1"/>
    </source>
</evidence>
<dbReference type="PROSITE" id="PS50082">
    <property type="entry name" value="WD_REPEATS_2"/>
    <property type="match status" value="1"/>
</dbReference>
<dbReference type="SUPFAM" id="SSF50978">
    <property type="entry name" value="WD40 repeat-like"/>
    <property type="match status" value="1"/>
</dbReference>
<protein>
    <recommendedName>
        <fullName evidence="3">NACHT domain-containing protein</fullName>
    </recommendedName>
</protein>
<dbReference type="InterPro" id="IPR036322">
    <property type="entry name" value="WD40_repeat_dom_sf"/>
</dbReference>
<dbReference type="EMBL" id="KI964253">
    <property type="protein sequence ID" value="EUC39784.1"/>
    <property type="molecule type" value="Genomic_DNA"/>
</dbReference>
<sequence length="804" mass="91374">MALYEVTFADLQTGGGKIKPGYKKIIFCGKQAQHDNLQYFWIDTCCIDTTDKAEHSCAIQSMFHWYRSAIKCYVFLSDVSINADCMSVGSSSELAFRSSRWFTRGWTLQELLAPTVVEFYSQEGKILGNKTSLKLPIHKTTGIPLKVLSGTSLSCFSIKQRLQWKGDRQTKRDEDAWYSLAGVLDVEIAPAYGEGGPSAFKRLMDEVHKLERCIQDIRQTDPRDDKKRIEETKGGLLTDSYRWILDNTAFRQWHEDKHSRLLWVKGDPGKGKTMLLCGVINELRSSLPQNTLLSYFFCQATDSRINSATAVLRGLLYMLMHQQPSLVSHVRKKHDYAGKSLFEDANAWVALTEIFADVLQDASLGTTFIAEQSSTSSRVKWIVSSRNWPTIEEQLERIECKTPLSLELNAELVSAAVKAFIQQKVSRLAQEKRYTPEMQDAVLQHLTSNANDTFLWVALVCQDLKATPKWDVREMLAQFPPGLDSLYRQMLDQIRKSSSARRCLRVLAVTAVLYRPVTVAELVVLTKQLADFVDDLESAREIIGLCGSFLTLRDDIIYFVHQSAKDFLVTKALNEVFLDGIEYVHQDIFAKSLTILRKTLRRDMCDLQTPGYPIRDVKQPLPRSLAVSRYPCVYWIDHFCDSKHKTLAHSATTQEETKAIDAFLRQRYLYWLEALSLCRSMAKGVVSMTKLWHLVQGLRDIDALNKIVYDARRLIMYHKEAIENYPLQAYVSALLFSPADSIIRRLFQYEEPRGVALKPAMSDGWSACLQTLEGHSSNVNSVAFSHDSTQLASGSGDTTVKIWD</sequence>
<keyword evidence="5" id="KW-1185">Reference proteome</keyword>
<dbReference type="Proteomes" id="UP000054032">
    <property type="component" value="Unassembled WGS sequence"/>
</dbReference>
<feature type="domain" description="NACHT" evidence="3">
    <location>
        <begin position="260"/>
        <end position="462"/>
    </location>
</feature>
<dbReference type="InterPro" id="IPR027417">
    <property type="entry name" value="P-loop_NTPase"/>
</dbReference>
<dbReference type="Pfam" id="PF06985">
    <property type="entry name" value="HET"/>
    <property type="match status" value="1"/>
</dbReference>
<dbReference type="OrthoDB" id="538223at2759"/>
<gene>
    <name evidence="4" type="ORF">COCMIDRAFT_10192</name>
</gene>
<dbReference type="PANTHER" id="PTHR10622:SF13">
    <property type="entry name" value="NACHT DOMAIN-CONTAINING PROTEIN"/>
    <property type="match status" value="1"/>
</dbReference>
<organism evidence="4 5">
    <name type="scientific">Bipolaris oryzae ATCC 44560</name>
    <dbReference type="NCBI Taxonomy" id="930090"/>
    <lineage>
        <taxon>Eukaryota</taxon>
        <taxon>Fungi</taxon>
        <taxon>Dikarya</taxon>
        <taxon>Ascomycota</taxon>
        <taxon>Pezizomycotina</taxon>
        <taxon>Dothideomycetes</taxon>
        <taxon>Pleosporomycetidae</taxon>
        <taxon>Pleosporales</taxon>
        <taxon>Pleosporineae</taxon>
        <taxon>Pleosporaceae</taxon>
        <taxon>Bipolaris</taxon>
    </lineage>
</organism>
<evidence type="ECO:0000259" key="3">
    <source>
        <dbReference type="PROSITE" id="PS50837"/>
    </source>
</evidence>
<dbReference type="InterPro" id="IPR056884">
    <property type="entry name" value="NPHP3-like_N"/>
</dbReference>
<dbReference type="GeneID" id="19117972"/>